<feature type="non-terminal residue" evidence="1">
    <location>
        <position position="1"/>
    </location>
</feature>
<dbReference type="OrthoDB" id="2917041at2759"/>
<dbReference type="STRING" id="230819.A0A5C3KKR9"/>
<evidence type="ECO:0000313" key="2">
    <source>
        <dbReference type="Proteomes" id="UP000307440"/>
    </source>
</evidence>
<keyword evidence="2" id="KW-1185">Reference proteome</keyword>
<accession>A0A5C3KKR9</accession>
<evidence type="ECO:0000313" key="1">
    <source>
        <dbReference type="EMBL" id="TFK20503.1"/>
    </source>
</evidence>
<feature type="non-terminal residue" evidence="1">
    <location>
        <position position="53"/>
    </location>
</feature>
<reference evidence="1 2" key="1">
    <citation type="journal article" date="2019" name="Nat. Ecol. Evol.">
        <title>Megaphylogeny resolves global patterns of mushroom evolution.</title>
        <authorList>
            <person name="Varga T."/>
            <person name="Krizsan K."/>
            <person name="Foldi C."/>
            <person name="Dima B."/>
            <person name="Sanchez-Garcia M."/>
            <person name="Sanchez-Ramirez S."/>
            <person name="Szollosi G.J."/>
            <person name="Szarkandi J.G."/>
            <person name="Papp V."/>
            <person name="Albert L."/>
            <person name="Andreopoulos W."/>
            <person name="Angelini C."/>
            <person name="Antonin V."/>
            <person name="Barry K.W."/>
            <person name="Bougher N.L."/>
            <person name="Buchanan P."/>
            <person name="Buyck B."/>
            <person name="Bense V."/>
            <person name="Catcheside P."/>
            <person name="Chovatia M."/>
            <person name="Cooper J."/>
            <person name="Damon W."/>
            <person name="Desjardin D."/>
            <person name="Finy P."/>
            <person name="Geml J."/>
            <person name="Haridas S."/>
            <person name="Hughes K."/>
            <person name="Justo A."/>
            <person name="Karasinski D."/>
            <person name="Kautmanova I."/>
            <person name="Kiss B."/>
            <person name="Kocsube S."/>
            <person name="Kotiranta H."/>
            <person name="LaButti K.M."/>
            <person name="Lechner B.E."/>
            <person name="Liimatainen K."/>
            <person name="Lipzen A."/>
            <person name="Lukacs Z."/>
            <person name="Mihaltcheva S."/>
            <person name="Morgado L.N."/>
            <person name="Niskanen T."/>
            <person name="Noordeloos M.E."/>
            <person name="Ohm R.A."/>
            <person name="Ortiz-Santana B."/>
            <person name="Ovrebo C."/>
            <person name="Racz N."/>
            <person name="Riley R."/>
            <person name="Savchenko A."/>
            <person name="Shiryaev A."/>
            <person name="Soop K."/>
            <person name="Spirin V."/>
            <person name="Szebenyi C."/>
            <person name="Tomsovsky M."/>
            <person name="Tulloss R.E."/>
            <person name="Uehling J."/>
            <person name="Grigoriev I.V."/>
            <person name="Vagvolgyi C."/>
            <person name="Papp T."/>
            <person name="Martin F.M."/>
            <person name="Miettinen O."/>
            <person name="Hibbett D.S."/>
            <person name="Nagy L.G."/>
        </authorList>
    </citation>
    <scope>NUCLEOTIDE SEQUENCE [LARGE SCALE GENOMIC DNA]</scope>
    <source>
        <strain evidence="1 2">CBS 121175</strain>
    </source>
</reference>
<evidence type="ECO:0008006" key="3">
    <source>
        <dbReference type="Google" id="ProtNLM"/>
    </source>
</evidence>
<protein>
    <recommendedName>
        <fullName evidence="3">DDE-1 domain-containing protein</fullName>
    </recommendedName>
</protein>
<proteinExistence type="predicted"/>
<sequence>LDYAQEHKVLVLCYPSHATHIYQGLDVVIFAVLKHRLSQERDAFTRTHIEEIT</sequence>
<dbReference type="EMBL" id="ML210297">
    <property type="protein sequence ID" value="TFK20503.1"/>
    <property type="molecule type" value="Genomic_DNA"/>
</dbReference>
<gene>
    <name evidence="1" type="ORF">FA15DRAFT_548789</name>
</gene>
<name>A0A5C3KKR9_COPMA</name>
<organism evidence="1 2">
    <name type="scientific">Coprinopsis marcescibilis</name>
    <name type="common">Agaric fungus</name>
    <name type="synonym">Psathyrella marcescibilis</name>
    <dbReference type="NCBI Taxonomy" id="230819"/>
    <lineage>
        <taxon>Eukaryota</taxon>
        <taxon>Fungi</taxon>
        <taxon>Dikarya</taxon>
        <taxon>Basidiomycota</taxon>
        <taxon>Agaricomycotina</taxon>
        <taxon>Agaricomycetes</taxon>
        <taxon>Agaricomycetidae</taxon>
        <taxon>Agaricales</taxon>
        <taxon>Agaricineae</taxon>
        <taxon>Psathyrellaceae</taxon>
        <taxon>Coprinopsis</taxon>
    </lineage>
</organism>
<dbReference type="AlphaFoldDB" id="A0A5C3KKR9"/>
<dbReference type="Proteomes" id="UP000307440">
    <property type="component" value="Unassembled WGS sequence"/>
</dbReference>